<dbReference type="PANTHER" id="PTHR43418">
    <property type="entry name" value="MULTIFUNCTIONAL TRYPTOPHAN BIOSYNTHESIS PROTEIN-RELATED"/>
    <property type="match status" value="1"/>
</dbReference>
<organism evidence="3 4">
    <name type="scientific">Phyllobacterium zundukense</name>
    <dbReference type="NCBI Taxonomy" id="1867719"/>
    <lineage>
        <taxon>Bacteria</taxon>
        <taxon>Pseudomonadati</taxon>
        <taxon>Pseudomonadota</taxon>
        <taxon>Alphaproteobacteria</taxon>
        <taxon>Hyphomicrobiales</taxon>
        <taxon>Phyllobacteriaceae</taxon>
        <taxon>Phyllobacterium</taxon>
    </lineage>
</organism>
<evidence type="ECO:0000256" key="1">
    <source>
        <dbReference type="ARBA" id="ARBA00022962"/>
    </source>
</evidence>
<dbReference type="InterPro" id="IPR050472">
    <property type="entry name" value="Anth_synth/Amidotransfase"/>
</dbReference>
<feature type="domain" description="Glutamine amidotransferase" evidence="2">
    <location>
        <begin position="3"/>
        <end position="185"/>
    </location>
</feature>
<dbReference type="Gene3D" id="3.40.50.880">
    <property type="match status" value="1"/>
</dbReference>
<dbReference type="NCBIfam" id="TIGR00566">
    <property type="entry name" value="trpG_papA"/>
    <property type="match status" value="1"/>
</dbReference>
<dbReference type="GO" id="GO:0004049">
    <property type="term" value="F:anthranilate synthase activity"/>
    <property type="evidence" value="ECO:0007669"/>
    <property type="project" value="TreeGrafter"/>
</dbReference>
<dbReference type="AlphaFoldDB" id="A0A2N9W1L5"/>
<dbReference type="PRINTS" id="PR00099">
    <property type="entry name" value="CPSGATASE"/>
</dbReference>
<dbReference type="Pfam" id="PF00117">
    <property type="entry name" value="GATase"/>
    <property type="match status" value="1"/>
</dbReference>
<dbReference type="PRINTS" id="PR00096">
    <property type="entry name" value="GATASE"/>
</dbReference>
<dbReference type="EMBL" id="MZMT01000017">
    <property type="protein sequence ID" value="PIO45633.1"/>
    <property type="molecule type" value="Genomic_DNA"/>
</dbReference>
<protein>
    <submittedName>
        <fullName evidence="3">Aminodeoxychorismate/anthranilate synthase component II</fullName>
    </submittedName>
</protein>
<gene>
    <name evidence="3" type="ORF">B5P45_06430</name>
</gene>
<dbReference type="GO" id="GO:0005829">
    <property type="term" value="C:cytosol"/>
    <property type="evidence" value="ECO:0007669"/>
    <property type="project" value="TreeGrafter"/>
</dbReference>
<dbReference type="InterPro" id="IPR017926">
    <property type="entry name" value="GATASE"/>
</dbReference>
<comment type="caution">
    <text evidence="3">The sequence shown here is derived from an EMBL/GenBank/DDBJ whole genome shotgun (WGS) entry which is preliminary data.</text>
</comment>
<dbReference type="SUPFAM" id="SSF52317">
    <property type="entry name" value="Class I glutamine amidotransferase-like"/>
    <property type="match status" value="1"/>
</dbReference>
<evidence type="ECO:0000313" key="3">
    <source>
        <dbReference type="EMBL" id="PIO45633.1"/>
    </source>
</evidence>
<dbReference type="PANTHER" id="PTHR43418:SF4">
    <property type="entry name" value="MULTIFUNCTIONAL TRYPTOPHAN BIOSYNTHESIS PROTEIN"/>
    <property type="match status" value="1"/>
</dbReference>
<reference evidence="3 4" key="1">
    <citation type="journal article" date="2017" name="Int J Environ Stud">
        <title>Does the Miocene-Pliocene relict legume Oxytropis triphylla form nitrogen-fixing nodules with a combination of bacterial strains?</title>
        <authorList>
            <person name="Safronova V."/>
            <person name="Belimov A."/>
            <person name="Sazanova A."/>
            <person name="Kuznetsova I."/>
            <person name="Popova J."/>
            <person name="Andronov E."/>
            <person name="Verkhozina A."/>
            <person name="Tikhonovich I."/>
        </authorList>
    </citation>
    <scope>NUCLEOTIDE SEQUENCE [LARGE SCALE GENOMIC DNA]</scope>
    <source>
        <strain evidence="3 4">Tri-38</strain>
    </source>
</reference>
<dbReference type="KEGG" id="pht:BLM14_08095"/>
<proteinExistence type="predicted"/>
<dbReference type="PROSITE" id="PS51273">
    <property type="entry name" value="GATASE_TYPE_1"/>
    <property type="match status" value="1"/>
</dbReference>
<accession>A0A2N9W1L5</accession>
<name>A0A2N9W1L5_9HYPH</name>
<dbReference type="CDD" id="cd01743">
    <property type="entry name" value="GATase1_Anthranilate_Synthase"/>
    <property type="match status" value="1"/>
</dbReference>
<dbReference type="RefSeq" id="WP_099998923.1">
    <property type="nucleotide sequence ID" value="NZ_CP017940.1"/>
</dbReference>
<dbReference type="Proteomes" id="UP000232163">
    <property type="component" value="Unassembled WGS sequence"/>
</dbReference>
<dbReference type="InterPro" id="IPR006221">
    <property type="entry name" value="TrpG/PapA_dom"/>
</dbReference>
<dbReference type="FunFam" id="3.40.50.880:FF:000003">
    <property type="entry name" value="Anthranilate synthase component II"/>
    <property type="match status" value="1"/>
</dbReference>
<evidence type="ECO:0000313" key="4">
    <source>
        <dbReference type="Proteomes" id="UP000232163"/>
    </source>
</evidence>
<evidence type="ECO:0000259" key="2">
    <source>
        <dbReference type="Pfam" id="PF00117"/>
    </source>
</evidence>
<dbReference type="OrthoDB" id="9803598at2"/>
<dbReference type="GO" id="GO:0000162">
    <property type="term" value="P:L-tryptophan biosynthetic process"/>
    <property type="evidence" value="ECO:0007669"/>
    <property type="project" value="TreeGrafter"/>
</dbReference>
<keyword evidence="1" id="KW-0315">Glutamine amidotransferase</keyword>
<dbReference type="PRINTS" id="PR00097">
    <property type="entry name" value="ANTSNTHASEII"/>
</dbReference>
<keyword evidence="4" id="KW-1185">Reference proteome</keyword>
<sequence length="198" mass="21483">MIVIIDNYDSFVFTVARYFAELGVDTRVIRNDAISVAEVEQLAPEAIVLSPGPCGPYEAGQSMNIIGTLSGKIPMLGICLGHQCIGEVFGGKVVRAREPMHGRASAINHDGSGIFKGLPSPFRAGRYHSLIVESIKDNGDLKVTARSEAGEVMGVSHVSHPTYGVQFHPESVLTEYGHAMLGNFLRLSRRFNQQKNLS</sequence>
<dbReference type="InterPro" id="IPR029062">
    <property type="entry name" value="Class_I_gatase-like"/>
</dbReference>